<dbReference type="Gene3D" id="3.40.50.1820">
    <property type="entry name" value="alpha/beta hydrolase"/>
    <property type="match status" value="1"/>
</dbReference>
<evidence type="ECO:0000313" key="2">
    <source>
        <dbReference type="EMBL" id="MBC2285758.1"/>
    </source>
</evidence>
<name>A0A842FWR1_9LIST</name>
<dbReference type="InterPro" id="IPR002921">
    <property type="entry name" value="Fungal_lipase-type"/>
</dbReference>
<evidence type="ECO:0000259" key="1">
    <source>
        <dbReference type="Pfam" id="PF01764"/>
    </source>
</evidence>
<reference evidence="2 3" key="1">
    <citation type="submission" date="2020-03" db="EMBL/GenBank/DDBJ databases">
        <title>Soil Listeria distribution.</title>
        <authorList>
            <person name="Liao J."/>
            <person name="Wiedmann M."/>
        </authorList>
    </citation>
    <scope>NUCLEOTIDE SEQUENCE [LARGE SCALE GENOMIC DNA]</scope>
    <source>
        <strain evidence="2 3">FSL L7-0054</strain>
    </source>
</reference>
<proteinExistence type="predicted"/>
<accession>A0A842FWR1</accession>
<dbReference type="Proteomes" id="UP000585696">
    <property type="component" value="Unassembled WGS sequence"/>
</dbReference>
<evidence type="ECO:0000313" key="3">
    <source>
        <dbReference type="Proteomes" id="UP000585696"/>
    </source>
</evidence>
<dbReference type="RefSeq" id="WP_185655454.1">
    <property type="nucleotide sequence ID" value="NZ_JAARZS010000057.1"/>
</dbReference>
<organism evidence="2 3">
    <name type="scientific">Listeria booriae</name>
    <dbReference type="NCBI Taxonomy" id="1552123"/>
    <lineage>
        <taxon>Bacteria</taxon>
        <taxon>Bacillati</taxon>
        <taxon>Bacillota</taxon>
        <taxon>Bacilli</taxon>
        <taxon>Bacillales</taxon>
        <taxon>Listeriaceae</taxon>
        <taxon>Listeria</taxon>
    </lineage>
</organism>
<dbReference type="SUPFAM" id="SSF53474">
    <property type="entry name" value="alpha/beta-Hydrolases"/>
    <property type="match status" value="1"/>
</dbReference>
<dbReference type="AlphaFoldDB" id="A0A842FWR1"/>
<dbReference type="InterPro" id="IPR029058">
    <property type="entry name" value="AB_hydrolase_fold"/>
</dbReference>
<dbReference type="EMBL" id="JAARZS010000057">
    <property type="protein sequence ID" value="MBC2285758.1"/>
    <property type="molecule type" value="Genomic_DNA"/>
</dbReference>
<protein>
    <submittedName>
        <fullName evidence="2">Lipase family protein</fullName>
    </submittedName>
</protein>
<dbReference type="Pfam" id="PF01764">
    <property type="entry name" value="Lipase_3"/>
    <property type="match status" value="1"/>
</dbReference>
<feature type="domain" description="Fungal lipase-type" evidence="1">
    <location>
        <begin position="92"/>
        <end position="208"/>
    </location>
</feature>
<sequence>MTKEKYTHKEYNWLDQAVYSDEVLYKERLIYDPSNLKVAKWEVKDFINNDGKNGRNNSGLQSIVVEDVKDFKTNKNSSTVELTIAYRGTQPDKFADLVTDVNIHTGSIQGALKNSQFDQADKQLKLLKEKYEKQGKKIVVHVTGHSLGGAISSYVAYKNPDTVKSAMTFSAPNVYSMMSPDIQKQIRDGFFKDRMQNIANKHDIIGRMNEKAPYGGRQTIIDNKLMGALGFLGAHDIKSFVFNNSGSVDTEPIKITPHLIKKAIGQYRQVASMYEEKLKAQTKIANDLEDAERRVKHEFMAKVGTEYRGITQGEVEQIFVYTTQGNGTFFNRAASNDFQKEFKKAIDEANNFASALEHALSQMNETDHLLSRVSYIN</sequence>
<comment type="caution">
    <text evidence="2">The sequence shown here is derived from an EMBL/GenBank/DDBJ whole genome shotgun (WGS) entry which is preliminary data.</text>
</comment>
<dbReference type="GO" id="GO:0006629">
    <property type="term" value="P:lipid metabolic process"/>
    <property type="evidence" value="ECO:0007669"/>
    <property type="project" value="InterPro"/>
</dbReference>
<gene>
    <name evidence="2" type="ORF">HCB69_15395</name>
</gene>